<reference evidence="2 3" key="1">
    <citation type="submission" date="2024-09" db="EMBL/GenBank/DDBJ databases">
        <title>The Natural Products Discovery Center: Release of the First 8490 Sequenced Strains for Exploring Actinobacteria Biosynthetic Diversity.</title>
        <authorList>
            <person name="Kalkreuter E."/>
            <person name="Kautsar S.A."/>
            <person name="Yang D."/>
            <person name="Bader C.D."/>
            <person name="Teijaro C.N."/>
            <person name="Fluegel L."/>
            <person name="Davis C.M."/>
            <person name="Simpson J.R."/>
            <person name="Lauterbach L."/>
            <person name="Steele A.D."/>
            <person name="Gui C."/>
            <person name="Meng S."/>
            <person name="Li G."/>
            <person name="Viehrig K."/>
            <person name="Ye F."/>
            <person name="Su P."/>
            <person name="Kiefer A.F."/>
            <person name="Nichols A."/>
            <person name="Cepeda A.J."/>
            <person name="Yan W."/>
            <person name="Fan B."/>
            <person name="Jiang Y."/>
            <person name="Adhikari A."/>
            <person name="Zheng C.-J."/>
            <person name="Schuster L."/>
            <person name="Cowan T.M."/>
            <person name="Smanski M.J."/>
            <person name="Chevrette M.G."/>
            <person name="De Carvalho L.P.S."/>
            <person name="Shen B."/>
        </authorList>
    </citation>
    <scope>NUCLEOTIDE SEQUENCE [LARGE SCALE GENOMIC DNA]</scope>
    <source>
        <strain evidence="2 3">NPDC057399</strain>
    </source>
</reference>
<evidence type="ECO:0000256" key="1">
    <source>
        <dbReference type="SAM" id="MobiDB-lite"/>
    </source>
</evidence>
<protein>
    <submittedName>
        <fullName evidence="2">Uncharacterized protein</fullName>
    </submittedName>
</protein>
<gene>
    <name evidence="2" type="ORF">ACFU0X_12585</name>
</gene>
<dbReference type="RefSeq" id="WP_381726423.1">
    <property type="nucleotide sequence ID" value="NZ_JBHVBU010000027.1"/>
</dbReference>
<sequence>MTVLFDTARKVGDLLYEFAEAAVYLNGEVWDLYLEAVREAIPKIEVNLKDGVGMDDVKGLVKGLGKSIAKGASQLGQGIVLNMDTAKLNAIVTEYNRRVDALVPKLDALMGPLDEAHRSAPKFEAQEARAEAFGARALNDFKDEHPWTDPEDTKKGVYRVTWRAANGWRTGTPWTSTWGRPRNNSPSASATKETLPPEAGCTDDRASAALRPSPI</sequence>
<keyword evidence="3" id="KW-1185">Reference proteome</keyword>
<evidence type="ECO:0000313" key="2">
    <source>
        <dbReference type="EMBL" id="MFE7963873.1"/>
    </source>
</evidence>
<feature type="region of interest" description="Disordered" evidence="1">
    <location>
        <begin position="171"/>
        <end position="215"/>
    </location>
</feature>
<comment type="caution">
    <text evidence="2">The sequence shown here is derived from an EMBL/GenBank/DDBJ whole genome shotgun (WGS) entry which is preliminary data.</text>
</comment>
<dbReference type="EMBL" id="JBHVBU010000027">
    <property type="protein sequence ID" value="MFE7963873.1"/>
    <property type="molecule type" value="Genomic_DNA"/>
</dbReference>
<feature type="compositionally biased region" description="Polar residues" evidence="1">
    <location>
        <begin position="172"/>
        <end position="192"/>
    </location>
</feature>
<dbReference type="Proteomes" id="UP001600650">
    <property type="component" value="Unassembled WGS sequence"/>
</dbReference>
<evidence type="ECO:0000313" key="3">
    <source>
        <dbReference type="Proteomes" id="UP001600650"/>
    </source>
</evidence>
<accession>A0ABW6JEU4</accession>
<name>A0ABW6JEU4_STRCE</name>
<proteinExistence type="predicted"/>
<organism evidence="2 3">
    <name type="scientific">Streptomyces cellulosae</name>
    <dbReference type="NCBI Taxonomy" id="1968"/>
    <lineage>
        <taxon>Bacteria</taxon>
        <taxon>Bacillati</taxon>
        <taxon>Actinomycetota</taxon>
        <taxon>Actinomycetes</taxon>
        <taxon>Kitasatosporales</taxon>
        <taxon>Streptomycetaceae</taxon>
        <taxon>Streptomyces</taxon>
    </lineage>
</organism>